<evidence type="ECO:0000313" key="2">
    <source>
        <dbReference type="Proteomes" id="UP000230233"/>
    </source>
</evidence>
<gene>
    <name evidence="1" type="ORF">B9Z55_027188</name>
</gene>
<comment type="caution">
    <text evidence="1">The sequence shown here is derived from an EMBL/GenBank/DDBJ whole genome shotgun (WGS) entry which is preliminary data.</text>
</comment>
<protein>
    <submittedName>
        <fullName evidence="1">Uncharacterized protein</fullName>
    </submittedName>
</protein>
<keyword evidence="2" id="KW-1185">Reference proteome</keyword>
<proteinExistence type="predicted"/>
<accession>A0A2G5SH57</accession>
<evidence type="ECO:0000313" key="1">
    <source>
        <dbReference type="EMBL" id="PIC14196.1"/>
    </source>
</evidence>
<reference evidence="2" key="1">
    <citation type="submission" date="2017-10" db="EMBL/GenBank/DDBJ databases">
        <title>Rapid genome shrinkage in a self-fertile nematode reveals novel sperm competition proteins.</title>
        <authorList>
            <person name="Yin D."/>
            <person name="Schwarz E.M."/>
            <person name="Thomas C.G."/>
            <person name="Felde R.L."/>
            <person name="Korf I.F."/>
            <person name="Cutter A.D."/>
            <person name="Schartner C.M."/>
            <person name="Ralston E.J."/>
            <person name="Meyer B.J."/>
            <person name="Haag E.S."/>
        </authorList>
    </citation>
    <scope>NUCLEOTIDE SEQUENCE [LARGE SCALE GENOMIC DNA]</scope>
    <source>
        <strain evidence="2">JU1422</strain>
    </source>
</reference>
<dbReference type="AlphaFoldDB" id="A0A2G5SH57"/>
<sequence length="86" mass="10262">MTEEAKKEMAEYDAMVEKMLKKVHTKPSPYAYEEHYNRQLREEKLQKLGNAIGFSTEFLEEKIAHGVLVFWQKTYDRTESIDLYNL</sequence>
<organism evidence="1 2">
    <name type="scientific">Caenorhabditis nigoni</name>
    <dbReference type="NCBI Taxonomy" id="1611254"/>
    <lineage>
        <taxon>Eukaryota</taxon>
        <taxon>Metazoa</taxon>
        <taxon>Ecdysozoa</taxon>
        <taxon>Nematoda</taxon>
        <taxon>Chromadorea</taxon>
        <taxon>Rhabditida</taxon>
        <taxon>Rhabditina</taxon>
        <taxon>Rhabditomorpha</taxon>
        <taxon>Rhabditoidea</taxon>
        <taxon>Rhabditidae</taxon>
        <taxon>Peloderinae</taxon>
        <taxon>Caenorhabditis</taxon>
    </lineage>
</organism>
<name>A0A2G5SH57_9PELO</name>
<dbReference type="Proteomes" id="UP000230233">
    <property type="component" value="Unassembled WGS sequence"/>
</dbReference>
<dbReference type="EMBL" id="PDUG01000008">
    <property type="protein sequence ID" value="PIC14196.1"/>
    <property type="molecule type" value="Genomic_DNA"/>
</dbReference>